<name>A0ABS2CBL0_9NEIS</name>
<proteinExistence type="predicted"/>
<dbReference type="Proteomes" id="UP001195660">
    <property type="component" value="Unassembled WGS sequence"/>
</dbReference>
<feature type="region of interest" description="Disordered" evidence="1">
    <location>
        <begin position="202"/>
        <end position="233"/>
    </location>
</feature>
<evidence type="ECO:0000256" key="1">
    <source>
        <dbReference type="SAM" id="MobiDB-lite"/>
    </source>
</evidence>
<gene>
    <name evidence="2" type="ORF">GM173_08060</name>
</gene>
<feature type="region of interest" description="Disordered" evidence="1">
    <location>
        <begin position="1"/>
        <end position="30"/>
    </location>
</feature>
<organism evidence="2 3">
    <name type="scientific">Deefgea chitinilytica</name>
    <dbReference type="NCBI Taxonomy" id="570276"/>
    <lineage>
        <taxon>Bacteria</taxon>
        <taxon>Pseudomonadati</taxon>
        <taxon>Pseudomonadota</taxon>
        <taxon>Betaproteobacteria</taxon>
        <taxon>Neisseriales</taxon>
        <taxon>Chitinibacteraceae</taxon>
        <taxon>Deefgea</taxon>
    </lineage>
</organism>
<dbReference type="RefSeq" id="WP_203570868.1">
    <property type="nucleotide sequence ID" value="NZ_WOFE01000003.1"/>
</dbReference>
<evidence type="ECO:0000313" key="2">
    <source>
        <dbReference type="EMBL" id="MBM5571533.1"/>
    </source>
</evidence>
<dbReference type="EMBL" id="WOFE01000003">
    <property type="protein sequence ID" value="MBM5571533.1"/>
    <property type="molecule type" value="Genomic_DNA"/>
</dbReference>
<sequence>MALDSKKVAGTPQRTATKDPKQISVKASANEPRGQMVARVITSPELQAAISFEKINKVGVFCKEGEISLAEHLEILQQRSDKVVNGDLTLAEVTLVAQMQTLDGLFNLLAQRALNNVGHSIETTERYLRMAFKAQSQCRATIETLAEVKSPRVAVFANQANISSGAQQVNNGTQVPAHGAMQSEKNITNELLEHDDGERLDTRKKGKTSRANQNVAAVGKVDGRTNKARKVSQ</sequence>
<reference evidence="2 3" key="1">
    <citation type="submission" date="2019-11" db="EMBL/GenBank/DDBJ databases">
        <title>Novel Deefgea species.</title>
        <authorList>
            <person name="Han J.-H."/>
        </authorList>
    </citation>
    <scope>NUCLEOTIDE SEQUENCE [LARGE SCALE GENOMIC DNA]</scope>
    <source>
        <strain evidence="2 3">LMG 24817</strain>
    </source>
</reference>
<evidence type="ECO:0000313" key="3">
    <source>
        <dbReference type="Proteomes" id="UP001195660"/>
    </source>
</evidence>
<protein>
    <submittedName>
        <fullName evidence="2">Uncharacterized protein</fullName>
    </submittedName>
</protein>
<comment type="caution">
    <text evidence="2">The sequence shown here is derived from an EMBL/GenBank/DDBJ whole genome shotgun (WGS) entry which is preliminary data.</text>
</comment>
<accession>A0ABS2CBL0</accession>
<keyword evidence="3" id="KW-1185">Reference proteome</keyword>